<gene>
    <name evidence="2" type="ORF">DN603_11415</name>
    <name evidence="1" type="ORF">I8Y23_001971</name>
</gene>
<dbReference type="Proteomes" id="UP000288843">
    <property type="component" value="Unassembled WGS sequence"/>
</dbReference>
<dbReference type="Proteomes" id="UP000864422">
    <property type="component" value="Unassembled WGS sequence"/>
</dbReference>
<evidence type="ECO:0000313" key="3">
    <source>
        <dbReference type="Proteomes" id="UP000288843"/>
    </source>
</evidence>
<proteinExistence type="predicted"/>
<dbReference type="EMBL" id="QKOX01000010">
    <property type="protein sequence ID" value="RWT22977.1"/>
    <property type="molecule type" value="Genomic_DNA"/>
</dbReference>
<dbReference type="AlphaFoldDB" id="A0A443VNN0"/>
<reference evidence="1" key="1">
    <citation type="journal article" date="2018" name="Genome Biol.">
        <title>SKESA: strategic k-mer extension for scrupulous assemblies.</title>
        <authorList>
            <person name="Souvorov A."/>
            <person name="Agarwala R."/>
            <person name="Lipman D.J."/>
        </authorList>
    </citation>
    <scope>NUCLEOTIDE SEQUENCE</scope>
    <source>
        <strain evidence="1">MISC063</strain>
    </source>
</reference>
<evidence type="ECO:0000313" key="1">
    <source>
        <dbReference type="EMBL" id="HAT1605672.1"/>
    </source>
</evidence>
<accession>A0A443VNN0</accession>
<dbReference type="EMBL" id="DACSEA010000006">
    <property type="protein sequence ID" value="HAT1605672.1"/>
    <property type="molecule type" value="Genomic_DNA"/>
</dbReference>
<sequence>MHPSNSGLKLVFVEKKYYTKHIYNNFTIQGKPEAQGVITISIKGGVVASAGQDFKRKYEINVLK</sequence>
<protein>
    <submittedName>
        <fullName evidence="2">Uncharacterized protein</fullName>
    </submittedName>
</protein>
<name>A0A443VNN0_RAOPL</name>
<reference evidence="1" key="3">
    <citation type="submission" date="2020-11" db="EMBL/GenBank/DDBJ databases">
        <authorList>
            <consortium name="NCBI Pathogen Detection Project"/>
        </authorList>
    </citation>
    <scope>NUCLEOTIDE SEQUENCE</scope>
    <source>
        <strain evidence="1">MISC063</strain>
    </source>
</reference>
<evidence type="ECO:0000313" key="2">
    <source>
        <dbReference type="EMBL" id="RWT22977.1"/>
    </source>
</evidence>
<reference evidence="2 3" key="2">
    <citation type="submission" date="2018-06" db="EMBL/GenBank/DDBJ databases">
        <title>Carbapenemase-producing Enterobacteriaceae present in wastewater treatment plant effluent and nearby surface waters in the US.</title>
        <authorList>
            <person name="Mathys D.A."/>
            <person name="Mollenkopf D.F."/>
            <person name="Feicht S.M."/>
            <person name="Adams R.J."/>
            <person name="Albers A.L."/>
            <person name="Stuever D.M."/>
            <person name="Daniels J.B."/>
            <person name="Wittum T.E."/>
        </authorList>
    </citation>
    <scope>NUCLEOTIDE SEQUENCE [LARGE SCALE GENOMIC DNA]</scope>
    <source>
        <strain evidence="2 3">GEO_47_Down_B</strain>
    </source>
</reference>
<comment type="caution">
    <text evidence="2">The sequence shown here is derived from an EMBL/GenBank/DDBJ whole genome shotgun (WGS) entry which is preliminary data.</text>
</comment>
<organism evidence="2 3">
    <name type="scientific">Raoultella planticola</name>
    <name type="common">Klebsiella planticola</name>
    <dbReference type="NCBI Taxonomy" id="575"/>
    <lineage>
        <taxon>Bacteria</taxon>
        <taxon>Pseudomonadati</taxon>
        <taxon>Pseudomonadota</taxon>
        <taxon>Gammaproteobacteria</taxon>
        <taxon>Enterobacterales</taxon>
        <taxon>Enterobacteriaceae</taxon>
        <taxon>Klebsiella/Raoultella group</taxon>
        <taxon>Raoultella</taxon>
    </lineage>
</organism>